<feature type="region of interest" description="Disordered" evidence="1">
    <location>
        <begin position="264"/>
        <end position="287"/>
    </location>
</feature>
<dbReference type="InterPro" id="IPR023393">
    <property type="entry name" value="START-like_dom_sf"/>
</dbReference>
<evidence type="ECO:0000259" key="3">
    <source>
        <dbReference type="Pfam" id="PF07883"/>
    </source>
</evidence>
<dbReference type="InterPro" id="IPR005031">
    <property type="entry name" value="COQ10_START"/>
</dbReference>
<dbReference type="EMBL" id="BONW01000041">
    <property type="protein sequence ID" value="GIG92079.1"/>
    <property type="molecule type" value="Genomic_DNA"/>
</dbReference>
<dbReference type="InterPro" id="IPR052044">
    <property type="entry name" value="PKS_Associated_Protein"/>
</dbReference>
<gene>
    <name evidence="4" type="ORF">Pen02_70150</name>
</gene>
<dbReference type="SUPFAM" id="SSF55961">
    <property type="entry name" value="Bet v1-like"/>
    <property type="match status" value="1"/>
</dbReference>
<feature type="domain" description="Cupin type-2" evidence="3">
    <location>
        <begin position="187"/>
        <end position="249"/>
    </location>
</feature>
<evidence type="ECO:0000313" key="4">
    <source>
        <dbReference type="EMBL" id="GIG92079.1"/>
    </source>
</evidence>
<dbReference type="Proteomes" id="UP000646749">
    <property type="component" value="Unassembled WGS sequence"/>
</dbReference>
<feature type="domain" description="Coenzyme Q-binding protein COQ10 START" evidence="2">
    <location>
        <begin position="11"/>
        <end position="121"/>
    </location>
</feature>
<comment type="caution">
    <text evidence="4">The sequence shown here is derived from an EMBL/GenBank/DDBJ whole genome shotgun (WGS) entry which is preliminary data.</text>
</comment>
<dbReference type="InterPro" id="IPR011051">
    <property type="entry name" value="RmlC_Cupin_sf"/>
</dbReference>
<proteinExistence type="predicted"/>
<organism evidence="4 5">
    <name type="scientific">Plantactinospora endophytica</name>
    <dbReference type="NCBI Taxonomy" id="673535"/>
    <lineage>
        <taxon>Bacteria</taxon>
        <taxon>Bacillati</taxon>
        <taxon>Actinomycetota</taxon>
        <taxon>Actinomycetes</taxon>
        <taxon>Micromonosporales</taxon>
        <taxon>Micromonosporaceae</taxon>
        <taxon>Plantactinospora</taxon>
    </lineage>
</organism>
<dbReference type="CDD" id="cd06991">
    <property type="entry name" value="cupin_TcmJ-like"/>
    <property type="match status" value="1"/>
</dbReference>
<feature type="compositionally biased region" description="Low complexity" evidence="1">
    <location>
        <begin position="271"/>
        <end position="287"/>
    </location>
</feature>
<dbReference type="Gene3D" id="3.30.530.20">
    <property type="match status" value="1"/>
</dbReference>
<accession>A0ABQ4EBJ0</accession>
<evidence type="ECO:0008006" key="6">
    <source>
        <dbReference type="Google" id="ProtNLM"/>
    </source>
</evidence>
<dbReference type="Gene3D" id="2.60.120.10">
    <property type="entry name" value="Jelly Rolls"/>
    <property type="match status" value="1"/>
</dbReference>
<name>A0ABQ4EBJ0_9ACTN</name>
<keyword evidence="5" id="KW-1185">Reference proteome</keyword>
<dbReference type="Pfam" id="PF07883">
    <property type="entry name" value="Cupin_2"/>
    <property type="match status" value="1"/>
</dbReference>
<reference evidence="4 5" key="1">
    <citation type="submission" date="2021-01" db="EMBL/GenBank/DDBJ databases">
        <title>Whole genome shotgun sequence of Plantactinospora endophytica NBRC 110450.</title>
        <authorList>
            <person name="Komaki H."/>
            <person name="Tamura T."/>
        </authorList>
    </citation>
    <scope>NUCLEOTIDE SEQUENCE [LARGE SCALE GENOMIC DNA]</scope>
    <source>
        <strain evidence="4 5">NBRC 110450</strain>
    </source>
</reference>
<dbReference type="InterPro" id="IPR014710">
    <property type="entry name" value="RmlC-like_jellyroll"/>
</dbReference>
<dbReference type="Pfam" id="PF03364">
    <property type="entry name" value="Polyketide_cyc"/>
    <property type="match status" value="1"/>
</dbReference>
<dbReference type="PANTHER" id="PTHR36114">
    <property type="entry name" value="16.7 KDA PROTEIN IN WHIE LOCUS"/>
    <property type="match status" value="1"/>
</dbReference>
<evidence type="ECO:0000313" key="5">
    <source>
        <dbReference type="Proteomes" id="UP000646749"/>
    </source>
</evidence>
<evidence type="ECO:0000259" key="2">
    <source>
        <dbReference type="Pfam" id="PF03364"/>
    </source>
</evidence>
<dbReference type="PANTHER" id="PTHR36114:SF1">
    <property type="entry name" value="16.7 KDA PROTEIN IN WHIE LOCUS"/>
    <property type="match status" value="1"/>
</dbReference>
<evidence type="ECO:0000256" key="1">
    <source>
        <dbReference type="SAM" id="MobiDB-lite"/>
    </source>
</evidence>
<sequence>MIGHTDNEIEIDAPIGFVWIQTNDVRDWPNLFTEYASVEVLREDATSVLFRLTMHPDEQGRVWSWVSQRSCDRDTFTVRARRVETGPFEFMNITWSYQQIEPDRTRMRWVQDFQMRPDAPVDTAGMTDRINGNTPGQMRAIKERVERRRRRPVGFTDVPSNTRRGGDLRTIVAPGTVGSSAGFCGAVRLRPAERVAEHYHPYSEEFLFLAEGELRIDLDDEPVFLAAQHGLLIPRNVRHRLVNVGLTDALAVFNLCPLAPRPELGHVDTEPGPAAEPAAAPLAPATS</sequence>
<dbReference type="SUPFAM" id="SSF51182">
    <property type="entry name" value="RmlC-like cupins"/>
    <property type="match status" value="1"/>
</dbReference>
<dbReference type="InterPro" id="IPR013096">
    <property type="entry name" value="Cupin_2"/>
</dbReference>
<protein>
    <recommendedName>
        <fullName evidence="6">Cyclase</fullName>
    </recommendedName>
</protein>